<accession>A0A9Q3GM41</accession>
<dbReference type="Proteomes" id="UP000765509">
    <property type="component" value="Unassembled WGS sequence"/>
</dbReference>
<feature type="region of interest" description="Disordered" evidence="1">
    <location>
        <begin position="103"/>
        <end position="156"/>
    </location>
</feature>
<name>A0A9Q3GM41_9BASI</name>
<sequence>MSQCSNLSILVKSPPAPCEIKQLFKSQLPSPFNPQKHKKPLGHDQQNYDSLVEYLQNFHSTREIAAWISSDTTFQSSSPPTSRIDPNWYFSVSNINIGKNIFSTEPKNANTPAPAQAPAPTHATAQAPAKAHTTALAPAHAPAHAKAHDTAQAPAHTTALAPAPAHATPQAPAPKPSVLCGGLQPYHPLMATQN</sequence>
<dbReference type="EMBL" id="AVOT02002936">
    <property type="protein sequence ID" value="MBW0471984.1"/>
    <property type="molecule type" value="Genomic_DNA"/>
</dbReference>
<dbReference type="OrthoDB" id="2518469at2759"/>
<organism evidence="2 3">
    <name type="scientific">Austropuccinia psidii MF-1</name>
    <dbReference type="NCBI Taxonomy" id="1389203"/>
    <lineage>
        <taxon>Eukaryota</taxon>
        <taxon>Fungi</taxon>
        <taxon>Dikarya</taxon>
        <taxon>Basidiomycota</taxon>
        <taxon>Pucciniomycotina</taxon>
        <taxon>Pucciniomycetes</taxon>
        <taxon>Pucciniales</taxon>
        <taxon>Sphaerophragmiaceae</taxon>
        <taxon>Austropuccinia</taxon>
    </lineage>
</organism>
<evidence type="ECO:0000313" key="3">
    <source>
        <dbReference type="Proteomes" id="UP000765509"/>
    </source>
</evidence>
<comment type="caution">
    <text evidence="2">The sequence shown here is derived from an EMBL/GenBank/DDBJ whole genome shotgun (WGS) entry which is preliminary data.</text>
</comment>
<reference evidence="2" key="1">
    <citation type="submission" date="2021-03" db="EMBL/GenBank/DDBJ databases">
        <title>Draft genome sequence of rust myrtle Austropuccinia psidii MF-1, a brazilian biotype.</title>
        <authorList>
            <person name="Quecine M.C."/>
            <person name="Pachon D.M.R."/>
            <person name="Bonatelli M.L."/>
            <person name="Correr F.H."/>
            <person name="Franceschini L.M."/>
            <person name="Leite T.F."/>
            <person name="Margarido G.R.A."/>
            <person name="Almeida C.A."/>
            <person name="Ferrarezi J.A."/>
            <person name="Labate C.A."/>
        </authorList>
    </citation>
    <scope>NUCLEOTIDE SEQUENCE</scope>
    <source>
        <strain evidence="2">MF-1</strain>
    </source>
</reference>
<proteinExistence type="predicted"/>
<protein>
    <submittedName>
        <fullName evidence="2">Uncharacterized protein</fullName>
    </submittedName>
</protein>
<feature type="compositionally biased region" description="Low complexity" evidence="1">
    <location>
        <begin position="106"/>
        <end position="156"/>
    </location>
</feature>
<evidence type="ECO:0000256" key="1">
    <source>
        <dbReference type="SAM" id="MobiDB-lite"/>
    </source>
</evidence>
<gene>
    <name evidence="2" type="ORF">O181_011699</name>
</gene>
<evidence type="ECO:0000313" key="2">
    <source>
        <dbReference type="EMBL" id="MBW0471984.1"/>
    </source>
</evidence>
<dbReference type="AlphaFoldDB" id="A0A9Q3GM41"/>
<keyword evidence="3" id="KW-1185">Reference proteome</keyword>